<dbReference type="Proteomes" id="UP000596660">
    <property type="component" value="Unplaced"/>
</dbReference>
<evidence type="ECO:0000256" key="4">
    <source>
        <dbReference type="ARBA" id="ARBA00022759"/>
    </source>
</evidence>
<dbReference type="EnsemblPlants" id="AUR62037042-RA">
    <property type="protein sequence ID" value="AUR62037042-RA:cds"/>
    <property type="gene ID" value="AUR62037042"/>
</dbReference>
<keyword evidence="4" id="KW-0378">Hydrolase</keyword>
<dbReference type="InterPro" id="IPR021109">
    <property type="entry name" value="Peptidase_aspartic_dom_sf"/>
</dbReference>
<proteinExistence type="predicted"/>
<feature type="domain" description="Integrase zinc-binding" evidence="6">
    <location>
        <begin position="504"/>
        <end position="561"/>
    </location>
</feature>
<evidence type="ECO:0000313" key="7">
    <source>
        <dbReference type="EnsemblPlants" id="AUR62037042-RA:cds"/>
    </source>
</evidence>
<reference evidence="7" key="1">
    <citation type="journal article" date="2017" name="Nature">
        <title>The genome of Chenopodium quinoa.</title>
        <authorList>
            <person name="Jarvis D.E."/>
            <person name="Ho Y.S."/>
            <person name="Lightfoot D.J."/>
            <person name="Schmoeckel S.M."/>
            <person name="Li B."/>
            <person name="Borm T.J.A."/>
            <person name="Ohyanagi H."/>
            <person name="Mineta K."/>
            <person name="Michell C.T."/>
            <person name="Saber N."/>
            <person name="Kharbatia N.M."/>
            <person name="Rupper R.R."/>
            <person name="Sharp A.R."/>
            <person name="Dally N."/>
            <person name="Boughton B.A."/>
            <person name="Woo Y.H."/>
            <person name="Gao G."/>
            <person name="Schijlen E.G.W.M."/>
            <person name="Guo X."/>
            <person name="Momin A.A."/>
            <person name="Negrao S."/>
            <person name="Al-Babili S."/>
            <person name="Gehring C."/>
            <person name="Roessner U."/>
            <person name="Jung C."/>
            <person name="Murphy K."/>
            <person name="Arold S.T."/>
            <person name="Gojobori T."/>
            <person name="van der Linden C.G."/>
            <person name="van Loo E.N."/>
            <person name="Jellen E.N."/>
            <person name="Maughan P.J."/>
            <person name="Tester M."/>
        </authorList>
    </citation>
    <scope>NUCLEOTIDE SEQUENCE [LARGE SCALE GENOMIC DNA]</scope>
    <source>
        <strain evidence="7">cv. PI 614886</strain>
    </source>
</reference>
<dbReference type="OMA" id="ICYQCKE"/>
<keyword evidence="1" id="KW-0808">Transferase</keyword>
<dbReference type="PANTHER" id="PTHR37984:SF5">
    <property type="entry name" value="PROTEIN NYNRIN-LIKE"/>
    <property type="match status" value="1"/>
</dbReference>
<keyword evidence="4" id="KW-0255">Endonuclease</keyword>
<feature type="domain" description="Retrotransposon gag" evidence="5">
    <location>
        <begin position="63"/>
        <end position="156"/>
    </location>
</feature>
<evidence type="ECO:0000256" key="2">
    <source>
        <dbReference type="ARBA" id="ARBA00022695"/>
    </source>
</evidence>
<dbReference type="AlphaFoldDB" id="A0A803MXW2"/>
<dbReference type="GO" id="GO:0016779">
    <property type="term" value="F:nucleotidyltransferase activity"/>
    <property type="evidence" value="ECO:0007669"/>
    <property type="project" value="UniProtKB-KW"/>
</dbReference>
<dbReference type="Pfam" id="PF17921">
    <property type="entry name" value="Integrase_H2C2"/>
    <property type="match status" value="1"/>
</dbReference>
<evidence type="ECO:0000259" key="6">
    <source>
        <dbReference type="Pfam" id="PF17921"/>
    </source>
</evidence>
<dbReference type="Gene3D" id="1.10.340.70">
    <property type="match status" value="1"/>
</dbReference>
<dbReference type="Pfam" id="PF03732">
    <property type="entry name" value="Retrotrans_gag"/>
    <property type="match status" value="1"/>
</dbReference>
<dbReference type="InterPro" id="IPR041588">
    <property type="entry name" value="Integrase_H2C2"/>
</dbReference>
<evidence type="ECO:0000313" key="8">
    <source>
        <dbReference type="Proteomes" id="UP000596660"/>
    </source>
</evidence>
<keyword evidence="2" id="KW-0548">Nucleotidyltransferase</keyword>
<dbReference type="InterPro" id="IPR005162">
    <property type="entry name" value="Retrotrans_gag_dom"/>
</dbReference>
<dbReference type="PANTHER" id="PTHR37984">
    <property type="entry name" value="PROTEIN CBG26694"/>
    <property type="match status" value="1"/>
</dbReference>
<dbReference type="SUPFAM" id="SSF50630">
    <property type="entry name" value="Acid proteases"/>
    <property type="match status" value="1"/>
</dbReference>
<dbReference type="Pfam" id="PF08284">
    <property type="entry name" value="RVP_2"/>
    <property type="match status" value="1"/>
</dbReference>
<name>A0A803MXW2_CHEQI</name>
<organism evidence="7 8">
    <name type="scientific">Chenopodium quinoa</name>
    <name type="common">Quinoa</name>
    <dbReference type="NCBI Taxonomy" id="63459"/>
    <lineage>
        <taxon>Eukaryota</taxon>
        <taxon>Viridiplantae</taxon>
        <taxon>Streptophyta</taxon>
        <taxon>Embryophyta</taxon>
        <taxon>Tracheophyta</taxon>
        <taxon>Spermatophyta</taxon>
        <taxon>Magnoliopsida</taxon>
        <taxon>eudicotyledons</taxon>
        <taxon>Gunneridae</taxon>
        <taxon>Pentapetalae</taxon>
        <taxon>Caryophyllales</taxon>
        <taxon>Chenopodiaceae</taxon>
        <taxon>Chenopodioideae</taxon>
        <taxon>Atripliceae</taxon>
        <taxon>Chenopodium</taxon>
    </lineage>
</organism>
<evidence type="ECO:0000259" key="5">
    <source>
        <dbReference type="Pfam" id="PF03732"/>
    </source>
</evidence>
<accession>A0A803MXW2</accession>
<dbReference type="Gene3D" id="2.40.70.10">
    <property type="entry name" value="Acid Proteases"/>
    <property type="match status" value="1"/>
</dbReference>
<keyword evidence="8" id="KW-1185">Reference proteome</keyword>
<dbReference type="InterPro" id="IPR050951">
    <property type="entry name" value="Retrovirus_Pol_polyprotein"/>
</dbReference>
<reference evidence="7" key="2">
    <citation type="submission" date="2021-03" db="UniProtKB">
        <authorList>
            <consortium name="EnsemblPlants"/>
        </authorList>
    </citation>
    <scope>IDENTIFICATION</scope>
</reference>
<protein>
    <submittedName>
        <fullName evidence="7">Uncharacterized protein</fullName>
    </submittedName>
</protein>
<evidence type="ECO:0000256" key="3">
    <source>
        <dbReference type="ARBA" id="ARBA00022722"/>
    </source>
</evidence>
<evidence type="ECO:0000256" key="1">
    <source>
        <dbReference type="ARBA" id="ARBA00022679"/>
    </source>
</evidence>
<sequence>MLHLMKDQIAQSKPDDRTVQPKLGYNPKLEFPKFDGSNPRIWIKKCCKYFDLCKIPENQKVDLASLNMSGKAENWISSYLANRVRVDWSDFVIDLTTRLKDEKGINVVEEFNKLQQSGSIESFVDEFENLRSIMLQNNICLPEKYLLESFIGGLKPGLRPFFRAFKPQTIVAAVEYVPADVRAEKIAKGLCYYCDAPYDRNHKCQFKEPQLFTIEIPGLDEVDYVVVQLEEQGVEEEIEHLDPRISCSALTGAQSYHTMRVTARVGDTLLHTLIDSGRTHNFLDTHMASKLGCKAEPIEGQAVMIADGNQLVCHSICRQFTWCVGGKEYVTDVMLIPLGNYDMVLGIQWLSTLGSISWNFKQLTMKFHFNGEDIELQGISPKKLKVLAAGPSQKLMSAASQICLIQVSDSSIFASSCMVQLCGGNKEHHELQELKQRFSAVFEEPEGLPLSRDSDLVQHIISSYAMDDNTQAILTTLSQGGTVSGFSLQDNLLRRFGKLVVGPDDNLKKKLLAWQHASLEAEHSGRDQTLKRLKNIFYWKGMSKDVSQFVRKCIICQASKYDTSAKPGALQPLPIPEQI</sequence>
<keyword evidence="3" id="KW-0540">Nuclease</keyword>
<dbReference type="GO" id="GO:0004519">
    <property type="term" value="F:endonuclease activity"/>
    <property type="evidence" value="ECO:0007669"/>
    <property type="project" value="UniProtKB-KW"/>
</dbReference>
<dbReference type="CDD" id="cd00303">
    <property type="entry name" value="retropepsin_like"/>
    <property type="match status" value="1"/>
</dbReference>
<dbReference type="Gramene" id="AUR62037042-RA">
    <property type="protein sequence ID" value="AUR62037042-RA:cds"/>
    <property type="gene ID" value="AUR62037042"/>
</dbReference>